<reference evidence="1 2" key="1">
    <citation type="journal article" date="2014" name="Genome Biol. Evol.">
        <title>Composite Conserved Promoter-Terminator Motifs (PeSLs) that Mediate Modular Shuffling in the Diverse T4-Like Myoviruses.</title>
        <authorList>
            <person name="Comeau A.M."/>
            <person name="Arbiol C."/>
            <person name="Krisch H.M."/>
        </authorList>
    </citation>
    <scope>NUCLEOTIDE SEQUENCE [LARGE SCALE GENOMIC DNA]</scope>
</reference>
<proteinExistence type="predicted"/>
<evidence type="ECO:0000313" key="2">
    <source>
        <dbReference type="Proteomes" id="UP000201461"/>
    </source>
</evidence>
<dbReference type="OrthoDB" id="18375at10239"/>
<dbReference type="KEGG" id="vg:15926743"/>
<sequence>MSTNSNISIVNADGTTRSIYCHWDGGLWDGGVAQTLIEFYRTESEVNELIDHGACSSLGGSVNDSLFYHRDRGEDLDIRINETPNEEYHYTFNNGQWYVCCPETEWADVILTEELRVELEKYDG</sequence>
<keyword evidence="2" id="KW-1185">Reference proteome</keyword>
<dbReference type="Proteomes" id="UP000201461">
    <property type="component" value="Segment"/>
</dbReference>
<gene>
    <name evidence="1" type="ORF">VPFG_00290</name>
</gene>
<dbReference type="RefSeq" id="YP_008125438.2">
    <property type="nucleotide sequence ID" value="NC_021529.2"/>
</dbReference>
<accession>R9TFM8</accession>
<dbReference type="EMBL" id="HQ317393">
    <property type="protein sequence ID" value="AGN30289.2"/>
    <property type="molecule type" value="Genomic_DNA"/>
</dbReference>
<protein>
    <submittedName>
        <fullName evidence="1">Uncharacterized protein</fullName>
    </submittedName>
</protein>
<organism evidence="1 2">
    <name type="scientific">Vibrio phage nt-1</name>
    <dbReference type="NCBI Taxonomy" id="115992"/>
    <lineage>
        <taxon>Viruses</taxon>
        <taxon>Duplodnaviria</taxon>
        <taxon>Heunggongvirae</taxon>
        <taxon>Uroviricota</taxon>
        <taxon>Caudoviricetes</taxon>
        <taxon>Pantevenvirales</taxon>
        <taxon>Straboviridae</taxon>
        <taxon>Mylasvirus</taxon>
        <taxon>Mylasvirus persius</taxon>
    </lineage>
</organism>
<evidence type="ECO:0000313" key="1">
    <source>
        <dbReference type="EMBL" id="AGN30289.2"/>
    </source>
</evidence>
<name>R9TFM8_9CAUD</name>
<dbReference type="GeneID" id="15926743"/>